<feature type="compositionally biased region" description="Pro residues" evidence="1">
    <location>
        <begin position="681"/>
        <end position="691"/>
    </location>
</feature>
<feature type="region of interest" description="Disordered" evidence="1">
    <location>
        <begin position="602"/>
        <end position="734"/>
    </location>
</feature>
<evidence type="ECO:0000256" key="1">
    <source>
        <dbReference type="SAM" id="MobiDB-lite"/>
    </source>
</evidence>
<dbReference type="STRING" id="27349.A0A0L6ULH2"/>
<dbReference type="GO" id="GO:0006897">
    <property type="term" value="P:endocytosis"/>
    <property type="evidence" value="ECO:0007669"/>
    <property type="project" value="TreeGrafter"/>
</dbReference>
<feature type="region of interest" description="Disordered" evidence="1">
    <location>
        <begin position="525"/>
        <end position="580"/>
    </location>
</feature>
<dbReference type="Proteomes" id="UP000037035">
    <property type="component" value="Unassembled WGS sequence"/>
</dbReference>
<feature type="region of interest" description="Disordered" evidence="1">
    <location>
        <begin position="446"/>
        <end position="471"/>
    </location>
</feature>
<accession>A0A0L6ULH2</accession>
<dbReference type="AlphaFoldDB" id="A0A0L6ULH2"/>
<reference evidence="3 4" key="1">
    <citation type="submission" date="2015-08" db="EMBL/GenBank/DDBJ databases">
        <title>Next Generation Sequencing and Analysis of the Genome of Puccinia sorghi L Schw, the Causal Agent of Maize Common Rust.</title>
        <authorList>
            <person name="Rochi L."/>
            <person name="Burguener G."/>
            <person name="Darino M."/>
            <person name="Turjanski A."/>
            <person name="Kreff E."/>
            <person name="Dieguez M.J."/>
            <person name="Sacco F."/>
        </authorList>
    </citation>
    <scope>NUCLEOTIDE SEQUENCE [LARGE SCALE GENOMIC DNA]</scope>
    <source>
        <strain evidence="3 4">RO10H11247</strain>
    </source>
</reference>
<evidence type="ECO:0000313" key="3">
    <source>
        <dbReference type="EMBL" id="KNZ48685.1"/>
    </source>
</evidence>
<protein>
    <recommendedName>
        <fullName evidence="2">SPIN90/Ldb17 leucine-rich domain-containing protein</fullName>
    </recommendedName>
</protein>
<evidence type="ECO:0000259" key="2">
    <source>
        <dbReference type="Pfam" id="PF09431"/>
    </source>
</evidence>
<dbReference type="OrthoDB" id="2502724at2759"/>
<sequence>MPSQFLAHILACDLSDEQSLHHAVTALLQSPLFLNHTQRITNSIILILIDPSTPLSSIFVACLVLLLNGFQNSVFFRTLRTIDLSALSLTNSSSPISHPNSPAELSQLIPVLLAIGTRVGLVPSSLITSPSRQNPAGCSAPDSPNELYAERKLGPLLSGLLYELCRVQKLEDKTLKLFSEQLIDNLFQLVELTRDQEDETFNYNLIKLIIALNEQFMLAGLHHQSQKQVDHASRHPHRKTHHDPHVENNIIIRTMKHRLDESKTFGENLIFILNRASHSTSEGLCVSLLILKILYLLFTTPGTHEYFYTNDLCVLVDIFIRELSDLPDESNDLRHTYLRVLHPLLTHTQLRSYPYKREEIRHVLLSHIKYAHLQDLNPTTKRLVDRNLQSDWCLELERAAPSTLNPPELARLSCEPVRSLSVDTLGSHMSGGGSISEVITSNTETSSATVVKASHSTNSHLSDSESRRHATPHIPLDFDSIQLHSPVALKGDSQSQSLVKLIVANSNDCPETTCSDVFPKPASIASVRSISPNSDGSRRPSSSCSMSHSPARRPAPKPPASKRKGKLGPHLLPDLTPVGPSLRHADNVQVCVPAAHNVSPTAGEVHETVRRASMPSGKHRPGSLTIDKPVRRAAPTPPLPLSPALPHESTGLRTTRRRKAPLPPTEPFNRLRSTKSSSHLSPPPLVPPSPPSAQLAHSPAGRKFCHVRNISVSSDHHNRTLPPADRSITNPFGE</sequence>
<dbReference type="PANTHER" id="PTHR13357">
    <property type="entry name" value="SH3 ADAPTER PROTEIN SPIN90 NCK INTERACTING PROTEIN WITH SH3 DOMAIN"/>
    <property type="match status" value="1"/>
</dbReference>
<proteinExistence type="predicted"/>
<comment type="caution">
    <text evidence="3">The sequence shown here is derived from an EMBL/GenBank/DDBJ whole genome shotgun (WGS) entry which is preliminary data.</text>
</comment>
<organism evidence="3 4">
    <name type="scientific">Puccinia sorghi</name>
    <dbReference type="NCBI Taxonomy" id="27349"/>
    <lineage>
        <taxon>Eukaryota</taxon>
        <taxon>Fungi</taxon>
        <taxon>Dikarya</taxon>
        <taxon>Basidiomycota</taxon>
        <taxon>Pucciniomycotina</taxon>
        <taxon>Pucciniomycetes</taxon>
        <taxon>Pucciniales</taxon>
        <taxon>Pucciniaceae</taxon>
        <taxon>Puccinia</taxon>
    </lineage>
</organism>
<dbReference type="GO" id="GO:0030479">
    <property type="term" value="C:actin cortical patch"/>
    <property type="evidence" value="ECO:0007669"/>
    <property type="project" value="TreeGrafter"/>
</dbReference>
<dbReference type="GO" id="GO:0000147">
    <property type="term" value="P:actin cortical patch assembly"/>
    <property type="evidence" value="ECO:0007669"/>
    <property type="project" value="TreeGrafter"/>
</dbReference>
<dbReference type="VEuPathDB" id="FungiDB:VP01_548g4"/>
<feature type="compositionally biased region" description="Basic residues" evidence="1">
    <location>
        <begin position="550"/>
        <end position="567"/>
    </location>
</feature>
<name>A0A0L6ULH2_9BASI</name>
<gene>
    <name evidence="3" type="ORF">VP01_548g4</name>
</gene>
<dbReference type="GO" id="GO:0071933">
    <property type="term" value="F:Arp2/3 complex binding"/>
    <property type="evidence" value="ECO:0007669"/>
    <property type="project" value="TreeGrafter"/>
</dbReference>
<evidence type="ECO:0000313" key="4">
    <source>
        <dbReference type="Proteomes" id="UP000037035"/>
    </source>
</evidence>
<feature type="domain" description="SPIN90/Ldb17 leucine-rich" evidence="2">
    <location>
        <begin position="198"/>
        <end position="360"/>
    </location>
</feature>
<dbReference type="InterPro" id="IPR030125">
    <property type="entry name" value="SPIN90/Ldb17"/>
</dbReference>
<dbReference type="Pfam" id="PF09431">
    <property type="entry name" value="SPIN90_LRD"/>
    <property type="match status" value="1"/>
</dbReference>
<dbReference type="PANTHER" id="PTHR13357:SF1">
    <property type="entry name" value="NCK-INTERACTING PROTEIN WITH SH3 DOMAIN"/>
    <property type="match status" value="1"/>
</dbReference>
<dbReference type="InterPro" id="IPR018556">
    <property type="entry name" value="SPIN90/Ldb17_LRD"/>
</dbReference>
<feature type="compositionally biased region" description="Polar residues" evidence="1">
    <location>
        <begin position="446"/>
        <end position="461"/>
    </location>
</feature>
<feature type="compositionally biased region" description="Low complexity" evidence="1">
    <location>
        <begin position="531"/>
        <end position="549"/>
    </location>
</feature>
<keyword evidence="4" id="KW-1185">Reference proteome</keyword>
<dbReference type="GO" id="GO:0051666">
    <property type="term" value="P:actin cortical patch localization"/>
    <property type="evidence" value="ECO:0007669"/>
    <property type="project" value="TreeGrafter"/>
</dbReference>
<dbReference type="EMBL" id="LAVV01010708">
    <property type="protein sequence ID" value="KNZ48685.1"/>
    <property type="molecule type" value="Genomic_DNA"/>
</dbReference>